<dbReference type="GO" id="GO:0006508">
    <property type="term" value="P:proteolysis"/>
    <property type="evidence" value="ECO:0007669"/>
    <property type="project" value="UniProtKB-KW"/>
</dbReference>
<evidence type="ECO:0000256" key="3">
    <source>
        <dbReference type="ARBA" id="ARBA00022670"/>
    </source>
</evidence>
<dbReference type="SUPFAM" id="SSF53474">
    <property type="entry name" value="alpha/beta-Hydrolases"/>
    <property type="match status" value="1"/>
</dbReference>
<evidence type="ECO:0000256" key="6">
    <source>
        <dbReference type="SAM" id="SignalP"/>
    </source>
</evidence>
<evidence type="ECO:0000256" key="1">
    <source>
        <dbReference type="ARBA" id="ARBA00009431"/>
    </source>
</evidence>
<name>A0A0H5QID0_9EUKA</name>
<dbReference type="EMBL" id="HACM01001321">
    <property type="protein sequence ID" value="CRZ01763.1"/>
    <property type="molecule type" value="Transcribed_RNA"/>
</dbReference>
<evidence type="ECO:0000256" key="2">
    <source>
        <dbReference type="ARBA" id="ARBA00022645"/>
    </source>
</evidence>
<organism evidence="7">
    <name type="scientific">Spongospora subterranea</name>
    <dbReference type="NCBI Taxonomy" id="70186"/>
    <lineage>
        <taxon>Eukaryota</taxon>
        <taxon>Sar</taxon>
        <taxon>Rhizaria</taxon>
        <taxon>Endomyxa</taxon>
        <taxon>Phytomyxea</taxon>
        <taxon>Plasmodiophorida</taxon>
        <taxon>Plasmodiophoridae</taxon>
        <taxon>Spongospora</taxon>
    </lineage>
</organism>
<comment type="similarity">
    <text evidence="1">Belongs to the peptidase S10 family.</text>
</comment>
<dbReference type="Gene3D" id="3.40.50.1820">
    <property type="entry name" value="alpha/beta hydrolase"/>
    <property type="match status" value="1"/>
</dbReference>
<evidence type="ECO:0000313" key="7">
    <source>
        <dbReference type="EMBL" id="CRZ01763.1"/>
    </source>
</evidence>
<dbReference type="GO" id="GO:0004185">
    <property type="term" value="F:serine-type carboxypeptidase activity"/>
    <property type="evidence" value="ECO:0007669"/>
    <property type="project" value="InterPro"/>
</dbReference>
<sequence>MGTFLRWKIGSLSLAYIVLVIDQFCVAVQLSGVNNGWNPDNGVSEVADQRSGYVDISTGAHVFFWLFESRLTPAKDPLVLWLTGGPGCSSELAIFYEQGPFRFRDG</sequence>
<dbReference type="PANTHER" id="PTHR11802:SF113">
    <property type="entry name" value="SERINE CARBOXYPEPTIDASE CTSA-4.1"/>
    <property type="match status" value="1"/>
</dbReference>
<dbReference type="PANTHER" id="PTHR11802">
    <property type="entry name" value="SERINE PROTEASE FAMILY S10 SERINE CARBOXYPEPTIDASE"/>
    <property type="match status" value="1"/>
</dbReference>
<keyword evidence="2" id="KW-0121">Carboxypeptidase</keyword>
<keyword evidence="5" id="KW-0325">Glycoprotein</keyword>
<evidence type="ECO:0000256" key="4">
    <source>
        <dbReference type="ARBA" id="ARBA00022801"/>
    </source>
</evidence>
<reference evidence="7" key="1">
    <citation type="submission" date="2015-04" db="EMBL/GenBank/DDBJ databases">
        <title>The genome sequence of the plant pathogenic Rhizarian Plasmodiophora brassicae reveals insights in its biotrophic life cycle and the origin of chitin synthesis.</title>
        <authorList>
            <person name="Schwelm A."/>
            <person name="Fogelqvist J."/>
            <person name="Knaust A."/>
            <person name="Julke S."/>
            <person name="Lilja T."/>
            <person name="Dhandapani V."/>
            <person name="Bonilla-Rosso G."/>
            <person name="Karlsson M."/>
            <person name="Shevchenko A."/>
            <person name="Choi S.R."/>
            <person name="Kim H.G."/>
            <person name="Park J.Y."/>
            <person name="Lim Y.P."/>
            <person name="Ludwig-Muller J."/>
            <person name="Dixelius C."/>
        </authorList>
    </citation>
    <scope>NUCLEOTIDE SEQUENCE</scope>
    <source>
        <tissue evidence="7">Potato root galls</tissue>
    </source>
</reference>
<feature type="signal peptide" evidence="6">
    <location>
        <begin position="1"/>
        <end position="27"/>
    </location>
</feature>
<keyword evidence="4" id="KW-0378">Hydrolase</keyword>
<dbReference type="AlphaFoldDB" id="A0A0H5QID0"/>
<evidence type="ECO:0000256" key="5">
    <source>
        <dbReference type="ARBA" id="ARBA00023180"/>
    </source>
</evidence>
<protein>
    <submittedName>
        <fullName evidence="7">Uncharacterized protein</fullName>
    </submittedName>
</protein>
<dbReference type="Pfam" id="PF00450">
    <property type="entry name" value="Peptidase_S10"/>
    <property type="match status" value="1"/>
</dbReference>
<dbReference type="InterPro" id="IPR029058">
    <property type="entry name" value="AB_hydrolase_fold"/>
</dbReference>
<keyword evidence="6" id="KW-0732">Signal</keyword>
<keyword evidence="3" id="KW-0645">Protease</keyword>
<accession>A0A0H5QID0</accession>
<proteinExistence type="inferred from homology"/>
<feature type="chain" id="PRO_5005222637" evidence="6">
    <location>
        <begin position="28"/>
        <end position="106"/>
    </location>
</feature>
<dbReference type="InterPro" id="IPR001563">
    <property type="entry name" value="Peptidase_S10"/>
</dbReference>
<feature type="non-terminal residue" evidence="7">
    <location>
        <position position="106"/>
    </location>
</feature>